<proteinExistence type="predicted"/>
<dbReference type="OrthoDB" id="191037at2759"/>
<dbReference type="PANTHER" id="PTHR47829:SF1">
    <property type="entry name" value="HAD FAMILY PHOSPHATASE"/>
    <property type="match status" value="1"/>
</dbReference>
<dbReference type="PANTHER" id="PTHR47829">
    <property type="entry name" value="HYDROLASE, PUTATIVE (AFU_ORTHOLOGUE AFUA_1G12880)-RELATED"/>
    <property type="match status" value="1"/>
</dbReference>
<dbReference type="Proteomes" id="UP000245884">
    <property type="component" value="Unassembled WGS sequence"/>
</dbReference>
<dbReference type="SUPFAM" id="SSF56112">
    <property type="entry name" value="Protein kinase-like (PK-like)"/>
    <property type="match status" value="1"/>
</dbReference>
<reference evidence="2 3" key="1">
    <citation type="journal article" date="2018" name="Mol. Biol. Evol.">
        <title>Broad Genomic Sampling Reveals a Smut Pathogenic Ancestry of the Fungal Clade Ustilaginomycotina.</title>
        <authorList>
            <person name="Kijpornyongpan T."/>
            <person name="Mondo S.J."/>
            <person name="Barry K."/>
            <person name="Sandor L."/>
            <person name="Lee J."/>
            <person name="Lipzen A."/>
            <person name="Pangilinan J."/>
            <person name="LaButti K."/>
            <person name="Hainaut M."/>
            <person name="Henrissat B."/>
            <person name="Grigoriev I.V."/>
            <person name="Spatafora J.W."/>
            <person name="Aime M.C."/>
        </authorList>
    </citation>
    <scope>NUCLEOTIDE SEQUENCE [LARGE SCALE GENOMIC DNA]</scope>
    <source>
        <strain evidence="2 3">MCA 5214</strain>
    </source>
</reference>
<dbReference type="CDD" id="cd05154">
    <property type="entry name" value="ACAD10_11_N-like"/>
    <property type="match status" value="1"/>
</dbReference>
<dbReference type="Gene3D" id="3.90.1200.10">
    <property type="match status" value="1"/>
</dbReference>
<dbReference type="Pfam" id="PF01636">
    <property type="entry name" value="APH"/>
    <property type="match status" value="1"/>
</dbReference>
<protein>
    <submittedName>
        <fullName evidence="2">APH-domain-containing protein</fullName>
    </submittedName>
</protein>
<organism evidence="2 3">
    <name type="scientific">Jaminaea rosea</name>
    <dbReference type="NCBI Taxonomy" id="1569628"/>
    <lineage>
        <taxon>Eukaryota</taxon>
        <taxon>Fungi</taxon>
        <taxon>Dikarya</taxon>
        <taxon>Basidiomycota</taxon>
        <taxon>Ustilaginomycotina</taxon>
        <taxon>Exobasidiomycetes</taxon>
        <taxon>Microstromatales</taxon>
        <taxon>Microstromatales incertae sedis</taxon>
        <taxon>Jaminaea</taxon>
    </lineage>
</organism>
<gene>
    <name evidence="2" type="ORF">BDZ90DRAFT_229522</name>
</gene>
<dbReference type="InterPro" id="IPR052898">
    <property type="entry name" value="ACAD10-like"/>
</dbReference>
<evidence type="ECO:0000313" key="3">
    <source>
        <dbReference type="Proteomes" id="UP000245884"/>
    </source>
</evidence>
<dbReference type="EMBL" id="KZ819662">
    <property type="protein sequence ID" value="PWN30506.1"/>
    <property type="molecule type" value="Genomic_DNA"/>
</dbReference>
<evidence type="ECO:0000313" key="2">
    <source>
        <dbReference type="EMBL" id="PWN30506.1"/>
    </source>
</evidence>
<feature type="domain" description="Aminoglycoside phosphotransferase" evidence="1">
    <location>
        <begin position="45"/>
        <end position="287"/>
    </location>
</feature>
<dbReference type="RefSeq" id="XP_025365118.1">
    <property type="nucleotide sequence ID" value="XM_025505101.1"/>
</dbReference>
<keyword evidence="3" id="KW-1185">Reference proteome</keyword>
<dbReference type="InterPro" id="IPR002575">
    <property type="entry name" value="Aminoglycoside_PTrfase"/>
</dbReference>
<dbReference type="InterPro" id="IPR011009">
    <property type="entry name" value="Kinase-like_dom_sf"/>
</dbReference>
<dbReference type="AlphaFoldDB" id="A0A316UYZ7"/>
<dbReference type="STRING" id="1569628.A0A316UYZ7"/>
<name>A0A316UYZ7_9BASI</name>
<dbReference type="GeneID" id="37026924"/>
<evidence type="ECO:0000259" key="1">
    <source>
        <dbReference type="Pfam" id="PF01636"/>
    </source>
</evidence>
<sequence length="420" mass="47031">MAGQDEQSKGKKIGQEYGEVRQAVDLDKLNAYLKESVPAIKAPVEVKQFSFGQSNPTYILTDSNRSRYVLRKKPPGDLLSPTAHAVEREYRILDCLNKFNRTLDASQYGGDHKKHPDAVPVPQVYCLCEDKSVVGTNFYIMEFVEGRIFTDVRMLDIPKEQRLKCWDSALSTLAAMHRIRPNEIGLEGYGKPADFYPRQLKALGTISHLQAKTKDKETGKEVGEVPGFHDLVGFFKANLPKDENTICHGDYKIDNLIFHPTEPRIIGVLDWELSTLGHPLSDLANLMQPFSLDCPHPDRINDPAELQRSLERGEMYMLLGGLSPQQSPAPQKEDLLKAYVRYAKRDQYPIPNWATCEAWAWFRNAVISQGIAARVAQKQASSAQAKMYATKFPAASEAVKSIIRRSGAKLPGDGGEKAKL</sequence>
<dbReference type="InterPro" id="IPR041726">
    <property type="entry name" value="ACAD10_11_N"/>
</dbReference>
<accession>A0A316UYZ7</accession>
<dbReference type="Gene3D" id="3.30.200.20">
    <property type="entry name" value="Phosphorylase Kinase, domain 1"/>
    <property type="match status" value="1"/>
</dbReference>